<name>A0A554X5S8_9BURK</name>
<dbReference type="EMBL" id="VJON01000048">
    <property type="protein sequence ID" value="TSE31181.1"/>
    <property type="molecule type" value="Genomic_DNA"/>
</dbReference>
<organism evidence="1 2">
    <name type="scientific">Tepidimonas charontis</name>
    <dbReference type="NCBI Taxonomy" id="2267262"/>
    <lineage>
        <taxon>Bacteria</taxon>
        <taxon>Pseudomonadati</taxon>
        <taxon>Pseudomonadota</taxon>
        <taxon>Betaproteobacteria</taxon>
        <taxon>Burkholderiales</taxon>
        <taxon>Tepidimonas</taxon>
    </lineage>
</organism>
<accession>A0A554X5S8</accession>
<keyword evidence="2" id="KW-1185">Reference proteome</keyword>
<evidence type="ECO:0000313" key="2">
    <source>
        <dbReference type="Proteomes" id="UP000318294"/>
    </source>
</evidence>
<protein>
    <submittedName>
        <fullName evidence="1">Uncharacterized protein</fullName>
    </submittedName>
</protein>
<dbReference type="AlphaFoldDB" id="A0A554X5S8"/>
<dbReference type="Proteomes" id="UP000318294">
    <property type="component" value="Unassembled WGS sequence"/>
</dbReference>
<comment type="caution">
    <text evidence="1">The sequence shown here is derived from an EMBL/GenBank/DDBJ whole genome shotgun (WGS) entry which is preliminary data.</text>
</comment>
<reference evidence="1 2" key="1">
    <citation type="submission" date="2019-07" db="EMBL/GenBank/DDBJ databases">
        <title>Tepidimonas charontis SPSP-6 draft genome.</title>
        <authorList>
            <person name="Da Costa M.S."/>
            <person name="Froufe H.J.C."/>
            <person name="Egas C."/>
            <person name="Albuquerque L."/>
        </authorList>
    </citation>
    <scope>NUCLEOTIDE SEQUENCE [LARGE SCALE GENOMIC DNA]</scope>
    <source>
        <strain evidence="1 2">SPSP-6</strain>
    </source>
</reference>
<gene>
    <name evidence="1" type="ORF">Tchar_02331</name>
</gene>
<evidence type="ECO:0000313" key="1">
    <source>
        <dbReference type="EMBL" id="TSE31181.1"/>
    </source>
</evidence>
<proteinExistence type="predicted"/>
<sequence>MTGIRAYSISALTMTRDLALKVIRNFTLMSIRGRLCNLRIRSGVKMSKHQNNRMEILSIIEPFLDYDLASLRLKLVDDLIVERYRYDLSQKISNLEHKEQVDILIGVLSEIKAEMHYLKSAYVEKVRYRDPNFNIDIPKSPDVISPDVFDIDMRGDITGSNWWHSEPTGRWAGPDNQSTVLFPALGHGKYRVEISVVDEIDSGIIDRMRTSFNGSALLMHRNGQGLPCELVAEVDVPETYLLPFWTIKFEFNKLKSPREKGIPDDRRLAIMLDHIRLTRRLG</sequence>